<keyword evidence="2" id="KW-1185">Reference proteome</keyword>
<proteinExistence type="predicted"/>
<dbReference type="OrthoDB" id="3145771at2759"/>
<reference evidence="1 2" key="1">
    <citation type="submission" date="2014-04" db="EMBL/GenBank/DDBJ databases">
        <authorList>
            <consortium name="DOE Joint Genome Institute"/>
            <person name="Kuo A."/>
            <person name="Girlanda M."/>
            <person name="Perotto S."/>
            <person name="Kohler A."/>
            <person name="Nagy L.G."/>
            <person name="Floudas D."/>
            <person name="Copeland A."/>
            <person name="Barry K.W."/>
            <person name="Cichocki N."/>
            <person name="Veneault-Fourrey C."/>
            <person name="LaButti K."/>
            <person name="Lindquist E.A."/>
            <person name="Lipzen A."/>
            <person name="Lundell T."/>
            <person name="Morin E."/>
            <person name="Murat C."/>
            <person name="Sun H."/>
            <person name="Tunlid A."/>
            <person name="Henrissat B."/>
            <person name="Grigoriev I.V."/>
            <person name="Hibbett D.S."/>
            <person name="Martin F."/>
            <person name="Nordberg H.P."/>
            <person name="Cantor M.N."/>
            <person name="Hua S.X."/>
        </authorList>
    </citation>
    <scope>NUCLEOTIDE SEQUENCE [LARGE SCALE GENOMIC DNA]</scope>
    <source>
        <strain evidence="1 2">MUT 4182</strain>
    </source>
</reference>
<evidence type="ECO:0000313" key="2">
    <source>
        <dbReference type="Proteomes" id="UP000054248"/>
    </source>
</evidence>
<dbReference type="EMBL" id="KN822953">
    <property type="protein sequence ID" value="KIO32690.1"/>
    <property type="molecule type" value="Genomic_DNA"/>
</dbReference>
<dbReference type="HOGENOM" id="CLU_2211896_0_0_1"/>
<sequence length="107" mass="11498">METPATLVGTPGSGFLTPATLVSNTPRRGIPLESRFDTIESVLTAVDEVHHHVQHAKDLEKGLLKAIQTSAVPAVIEKVRKDPDPETDCSWIVLIACTTIVSITQGE</sequence>
<protein>
    <submittedName>
        <fullName evidence="1">Uncharacterized protein</fullName>
    </submittedName>
</protein>
<evidence type="ECO:0000313" key="1">
    <source>
        <dbReference type="EMBL" id="KIO32690.1"/>
    </source>
</evidence>
<accession>A0A0C3QJX6</accession>
<organism evidence="1 2">
    <name type="scientific">Tulasnella calospora MUT 4182</name>
    <dbReference type="NCBI Taxonomy" id="1051891"/>
    <lineage>
        <taxon>Eukaryota</taxon>
        <taxon>Fungi</taxon>
        <taxon>Dikarya</taxon>
        <taxon>Basidiomycota</taxon>
        <taxon>Agaricomycotina</taxon>
        <taxon>Agaricomycetes</taxon>
        <taxon>Cantharellales</taxon>
        <taxon>Tulasnellaceae</taxon>
        <taxon>Tulasnella</taxon>
    </lineage>
</organism>
<dbReference type="Proteomes" id="UP000054248">
    <property type="component" value="Unassembled WGS sequence"/>
</dbReference>
<reference evidence="2" key="2">
    <citation type="submission" date="2015-01" db="EMBL/GenBank/DDBJ databases">
        <title>Evolutionary Origins and Diversification of the Mycorrhizal Mutualists.</title>
        <authorList>
            <consortium name="DOE Joint Genome Institute"/>
            <consortium name="Mycorrhizal Genomics Consortium"/>
            <person name="Kohler A."/>
            <person name="Kuo A."/>
            <person name="Nagy L.G."/>
            <person name="Floudas D."/>
            <person name="Copeland A."/>
            <person name="Barry K.W."/>
            <person name="Cichocki N."/>
            <person name="Veneault-Fourrey C."/>
            <person name="LaButti K."/>
            <person name="Lindquist E.A."/>
            <person name="Lipzen A."/>
            <person name="Lundell T."/>
            <person name="Morin E."/>
            <person name="Murat C."/>
            <person name="Riley R."/>
            <person name="Ohm R."/>
            <person name="Sun H."/>
            <person name="Tunlid A."/>
            <person name="Henrissat B."/>
            <person name="Grigoriev I.V."/>
            <person name="Hibbett D.S."/>
            <person name="Martin F."/>
        </authorList>
    </citation>
    <scope>NUCLEOTIDE SEQUENCE [LARGE SCALE GENOMIC DNA]</scope>
    <source>
        <strain evidence="2">MUT 4182</strain>
    </source>
</reference>
<gene>
    <name evidence="1" type="ORF">M407DRAFT_18450</name>
</gene>
<name>A0A0C3QJX6_9AGAM</name>
<dbReference type="AlphaFoldDB" id="A0A0C3QJX6"/>